<comment type="pathway">
    <text evidence="6">Isoprenoid biosynthesis; isopentenyl diphosphate biosynthesis via mevalonate pathway; isopentenyl diphosphate from (R)-mevalonate: step 1/3.</text>
</comment>
<evidence type="ECO:0000256" key="4">
    <source>
        <dbReference type="ARBA" id="ARBA00022840"/>
    </source>
</evidence>
<dbReference type="RefSeq" id="WP_145957609.1">
    <property type="nucleotide sequence ID" value="NZ_AP018042.1"/>
</dbReference>
<evidence type="ECO:0000313" key="9">
    <source>
        <dbReference type="Proteomes" id="UP000218267"/>
    </source>
</evidence>
<evidence type="ECO:0000256" key="1">
    <source>
        <dbReference type="ARBA" id="ARBA00022516"/>
    </source>
</evidence>
<dbReference type="InterPro" id="IPR006204">
    <property type="entry name" value="GHMP_kinase_N_dom"/>
</dbReference>
<dbReference type="Proteomes" id="UP000218267">
    <property type="component" value="Chromosome"/>
</dbReference>
<reference evidence="9" key="2">
    <citation type="journal article" date="2020" name="Antonie Van Leeuwenhoek">
        <title>Labilibaculum antarcticum sp. nov., a novel facultative anaerobic, psychrotorelant bacterium isolated from marine sediment of Antarctica.</title>
        <authorList>
            <person name="Watanabe M."/>
            <person name="Kojima H."/>
            <person name="Fukui M."/>
        </authorList>
    </citation>
    <scope>NUCLEOTIDE SEQUENCE [LARGE SCALE GENOMIC DNA]</scope>
    <source>
        <strain evidence="9">SPP2</strain>
    </source>
</reference>
<dbReference type="PANTHER" id="PTHR43290:SF1">
    <property type="entry name" value="GLUCURONOKINASE 1-RELATED"/>
    <property type="match status" value="1"/>
</dbReference>
<dbReference type="SUPFAM" id="SSF55060">
    <property type="entry name" value="GHMP Kinase, C-terminal domain"/>
    <property type="match status" value="1"/>
</dbReference>
<dbReference type="KEGG" id="mbas:ALGA_1996"/>
<accession>A0A1Y1CJ46</accession>
<evidence type="ECO:0000259" key="7">
    <source>
        <dbReference type="Pfam" id="PF00288"/>
    </source>
</evidence>
<proteinExistence type="predicted"/>
<evidence type="ECO:0000313" key="8">
    <source>
        <dbReference type="EMBL" id="BAX80354.1"/>
    </source>
</evidence>
<organism evidence="8 9">
    <name type="scientific">Labilibaculum antarcticum</name>
    <dbReference type="NCBI Taxonomy" id="1717717"/>
    <lineage>
        <taxon>Bacteria</taxon>
        <taxon>Pseudomonadati</taxon>
        <taxon>Bacteroidota</taxon>
        <taxon>Bacteroidia</taxon>
        <taxon>Marinilabiliales</taxon>
        <taxon>Marinifilaceae</taxon>
        <taxon>Labilibaculum</taxon>
    </lineage>
</organism>
<gene>
    <name evidence="8" type="ORF">ALGA_1996</name>
</gene>
<evidence type="ECO:0000256" key="2">
    <source>
        <dbReference type="ARBA" id="ARBA00022741"/>
    </source>
</evidence>
<reference evidence="8 9" key="1">
    <citation type="journal article" date="2018" name="Mar. Genomics">
        <title>Complete genome sequence of Marinifilaceae bacterium strain SPP2, isolated from the Antarctic marine sediment.</title>
        <authorList>
            <person name="Watanabe M."/>
            <person name="Kojima H."/>
            <person name="Fukui M."/>
        </authorList>
    </citation>
    <scope>NUCLEOTIDE SEQUENCE [LARGE SCALE GENOMIC DNA]</scope>
    <source>
        <strain evidence="8 9">SPP2</strain>
    </source>
</reference>
<dbReference type="InterPro" id="IPR006205">
    <property type="entry name" value="Mev_gal_kin"/>
</dbReference>
<keyword evidence="2" id="KW-0547">Nucleotide-binding</keyword>
<dbReference type="InterPro" id="IPR020568">
    <property type="entry name" value="Ribosomal_Su5_D2-typ_SF"/>
</dbReference>
<sequence length="320" mass="36181">MRIHPDLFYAKILLFGEYSVLLNSMGLSIPYTHFNGELSFIGDDKYTDRNFAKRSNLELLKFLKYLNDNACQYDALIDLLAFEKDIQNGLYFESSIPESYGLGSSGALCASVYKKYGIKPIGNSKKLKNGEIIRLKTVLAQLEAGFHGKSSGLDPLNSYLKVPLLIHNQNEIEQVSLPGKKFGEDSAIFLINTQKSGNTEPLVRSFLKNCENKEFSNLMEEKLIPMNDKCIQELVSGNADSFFSDLSKLSKFQLTNFKSMIPDNFLDLWEEGLITKRFWLKLCGSGGGGYLLGFTRNYSTTKDFLLEKGYDIVTVYENEK</sequence>
<dbReference type="AlphaFoldDB" id="A0A1Y1CJ46"/>
<dbReference type="InterPro" id="IPR036554">
    <property type="entry name" value="GHMP_kinase_C_sf"/>
</dbReference>
<dbReference type="GO" id="GO:0019287">
    <property type="term" value="P:isopentenyl diphosphate biosynthetic process, mevalonate pathway"/>
    <property type="evidence" value="ECO:0007669"/>
    <property type="project" value="TreeGrafter"/>
</dbReference>
<protein>
    <submittedName>
        <fullName evidence="8">Mevalonate kinase</fullName>
    </submittedName>
</protein>
<dbReference type="Gene3D" id="3.30.230.10">
    <property type="match status" value="1"/>
</dbReference>
<dbReference type="Pfam" id="PF00288">
    <property type="entry name" value="GHMP_kinases_N"/>
    <property type="match status" value="1"/>
</dbReference>
<keyword evidence="3 8" id="KW-0808">Transferase</keyword>
<keyword evidence="4" id="KW-0067">ATP-binding</keyword>
<keyword evidence="3 8" id="KW-0418">Kinase</keyword>
<dbReference type="EMBL" id="AP018042">
    <property type="protein sequence ID" value="BAX80354.1"/>
    <property type="molecule type" value="Genomic_DNA"/>
</dbReference>
<dbReference type="GO" id="GO:0005524">
    <property type="term" value="F:ATP binding"/>
    <property type="evidence" value="ECO:0007669"/>
    <property type="project" value="UniProtKB-KW"/>
</dbReference>
<dbReference type="SUPFAM" id="SSF54211">
    <property type="entry name" value="Ribosomal protein S5 domain 2-like"/>
    <property type="match status" value="1"/>
</dbReference>
<name>A0A1Y1CJ46_9BACT</name>
<keyword evidence="5" id="KW-0443">Lipid metabolism</keyword>
<dbReference type="GO" id="GO:0004496">
    <property type="term" value="F:mevalonate kinase activity"/>
    <property type="evidence" value="ECO:0007669"/>
    <property type="project" value="InterPro"/>
</dbReference>
<keyword evidence="1" id="KW-0444">Lipid biosynthesis</keyword>
<dbReference type="PANTHER" id="PTHR43290">
    <property type="entry name" value="MEVALONATE KINASE"/>
    <property type="match status" value="1"/>
</dbReference>
<dbReference type="OrthoDB" id="977547at2"/>
<evidence type="ECO:0000256" key="5">
    <source>
        <dbReference type="ARBA" id="ARBA00023098"/>
    </source>
</evidence>
<dbReference type="InterPro" id="IPR014721">
    <property type="entry name" value="Ribsml_uS5_D2-typ_fold_subgr"/>
</dbReference>
<keyword evidence="9" id="KW-1185">Reference proteome</keyword>
<dbReference type="GO" id="GO:0005829">
    <property type="term" value="C:cytosol"/>
    <property type="evidence" value="ECO:0007669"/>
    <property type="project" value="TreeGrafter"/>
</dbReference>
<evidence type="ECO:0000256" key="6">
    <source>
        <dbReference type="ARBA" id="ARBA00029438"/>
    </source>
</evidence>
<feature type="domain" description="GHMP kinase N-terminal" evidence="7">
    <location>
        <begin position="90"/>
        <end position="154"/>
    </location>
</feature>
<evidence type="ECO:0000256" key="3">
    <source>
        <dbReference type="ARBA" id="ARBA00022777"/>
    </source>
</evidence>